<feature type="signal peptide" evidence="2">
    <location>
        <begin position="1"/>
        <end position="41"/>
    </location>
</feature>
<reference evidence="3 4" key="1">
    <citation type="submission" date="2023-06" db="EMBL/GenBank/DDBJ databases">
        <title>Pelomonas sp. APW6 16S ribosomal RNA gene genome sequencing and assembly.</title>
        <authorList>
            <person name="Woo H."/>
        </authorList>
    </citation>
    <scope>NUCLEOTIDE SEQUENCE [LARGE SCALE GENOMIC DNA]</scope>
    <source>
        <strain evidence="3 4">APW6</strain>
    </source>
</reference>
<proteinExistence type="predicted"/>
<feature type="chain" id="PRO_5046037448" evidence="2">
    <location>
        <begin position="42"/>
        <end position="619"/>
    </location>
</feature>
<dbReference type="InterPro" id="IPR010281">
    <property type="entry name" value="DUF885"/>
</dbReference>
<dbReference type="Pfam" id="PF05960">
    <property type="entry name" value="DUF885"/>
    <property type="match status" value="1"/>
</dbReference>
<evidence type="ECO:0000313" key="3">
    <source>
        <dbReference type="EMBL" id="MDL5033306.1"/>
    </source>
</evidence>
<evidence type="ECO:0000256" key="2">
    <source>
        <dbReference type="SAM" id="SignalP"/>
    </source>
</evidence>
<organism evidence="3 4">
    <name type="scientific">Roseateles subflavus</name>
    <dbReference type="NCBI Taxonomy" id="3053353"/>
    <lineage>
        <taxon>Bacteria</taxon>
        <taxon>Pseudomonadati</taxon>
        <taxon>Pseudomonadota</taxon>
        <taxon>Betaproteobacteria</taxon>
        <taxon>Burkholderiales</taxon>
        <taxon>Sphaerotilaceae</taxon>
        <taxon>Roseateles</taxon>
    </lineage>
</organism>
<sequence length="619" mass="69172">MRADSPAHFSLSWSRLGARLGLQLGTLSAALALAWAPPALAAAQLPAPARPAPAATAAAPAQQAADRAFDRLAHQFIEALWKLDPDAALAAGRYDGAARLPAPTAASRDKALAFAQQWQAHFATVQPERLSDRARTDLVLLQNKLAADAWYLQTLREFAWNPSNYNVAGAMDLILNTEYAPRAQRLKALLARLKAVPAYYEAAYASLDTPTREHTQLAVSQIDGTLAVFDEIEKAAQAERKLAAADRHAFAPALAAARTAVKQYQQRLKGLDEQLAASGKARSFRLGRELYERKFQLDIQSASTAEQTYQKALATREQLLAKMDELADQLWTQTQGDASKPADRLEKIDRVIKTLSVKHVKAENFLAEIRQQIPQLQAFLQQKDLLTIDPKKPLQVRETPVYQRGVAGASIEAPGPYRPQDRTYYNVTPLDDLKPEQAESTLREYNHWILQILNIHEAIPGHYTQLIHANKSPSLVKALFGNGAMIEGWAVYGERMMLEAGYGDHAPEMWLMYCKWNLRSVTNTLLDYSVHVLGMTQDEALALLTHKAFQTEQEAREKWRRVQLTSVQLTSYFSGYSEIMALREARRKQLGDRFELKAFHDQFLSYGSAPVAVIRELMH</sequence>
<accession>A0ABT7LKA6</accession>
<dbReference type="EMBL" id="JASVDS010000004">
    <property type="protein sequence ID" value="MDL5033306.1"/>
    <property type="molecule type" value="Genomic_DNA"/>
</dbReference>
<protein>
    <submittedName>
        <fullName evidence="3">DUF885 domain-containing protein</fullName>
    </submittedName>
</protein>
<evidence type="ECO:0000256" key="1">
    <source>
        <dbReference type="SAM" id="Coils"/>
    </source>
</evidence>
<feature type="coiled-coil region" evidence="1">
    <location>
        <begin position="302"/>
        <end position="329"/>
    </location>
</feature>
<dbReference type="Proteomes" id="UP001238603">
    <property type="component" value="Unassembled WGS sequence"/>
</dbReference>
<keyword evidence="1" id="KW-0175">Coiled coil</keyword>
<keyword evidence="2" id="KW-0732">Signal</keyword>
<dbReference type="PANTHER" id="PTHR33361:SF15">
    <property type="entry name" value="DUF885 FAMILY LIPOPROTEIN"/>
    <property type="match status" value="1"/>
</dbReference>
<name>A0ABT7LKA6_9BURK</name>
<keyword evidence="4" id="KW-1185">Reference proteome</keyword>
<evidence type="ECO:0000313" key="4">
    <source>
        <dbReference type="Proteomes" id="UP001238603"/>
    </source>
</evidence>
<dbReference type="PANTHER" id="PTHR33361">
    <property type="entry name" value="GLR0591 PROTEIN"/>
    <property type="match status" value="1"/>
</dbReference>
<comment type="caution">
    <text evidence="3">The sequence shown here is derived from an EMBL/GenBank/DDBJ whole genome shotgun (WGS) entry which is preliminary data.</text>
</comment>
<gene>
    <name evidence="3" type="ORF">QRD43_15430</name>
</gene>
<dbReference type="RefSeq" id="WP_285983393.1">
    <property type="nucleotide sequence ID" value="NZ_JASVDS010000004.1"/>
</dbReference>